<reference evidence="2 3" key="1">
    <citation type="journal article" date="2019" name="Nat. Ecol. Evol.">
        <title>Megaphylogeny resolves global patterns of mushroom evolution.</title>
        <authorList>
            <person name="Varga T."/>
            <person name="Krizsan K."/>
            <person name="Foldi C."/>
            <person name="Dima B."/>
            <person name="Sanchez-Garcia M."/>
            <person name="Sanchez-Ramirez S."/>
            <person name="Szollosi G.J."/>
            <person name="Szarkandi J.G."/>
            <person name="Papp V."/>
            <person name="Albert L."/>
            <person name="Andreopoulos W."/>
            <person name="Angelini C."/>
            <person name="Antonin V."/>
            <person name="Barry K.W."/>
            <person name="Bougher N.L."/>
            <person name="Buchanan P."/>
            <person name="Buyck B."/>
            <person name="Bense V."/>
            <person name="Catcheside P."/>
            <person name="Chovatia M."/>
            <person name="Cooper J."/>
            <person name="Damon W."/>
            <person name="Desjardin D."/>
            <person name="Finy P."/>
            <person name="Geml J."/>
            <person name="Haridas S."/>
            <person name="Hughes K."/>
            <person name="Justo A."/>
            <person name="Karasinski D."/>
            <person name="Kautmanova I."/>
            <person name="Kiss B."/>
            <person name="Kocsube S."/>
            <person name="Kotiranta H."/>
            <person name="LaButti K.M."/>
            <person name="Lechner B.E."/>
            <person name="Liimatainen K."/>
            <person name="Lipzen A."/>
            <person name="Lukacs Z."/>
            <person name="Mihaltcheva S."/>
            <person name="Morgado L.N."/>
            <person name="Niskanen T."/>
            <person name="Noordeloos M.E."/>
            <person name="Ohm R.A."/>
            <person name="Ortiz-Santana B."/>
            <person name="Ovrebo C."/>
            <person name="Racz N."/>
            <person name="Riley R."/>
            <person name="Savchenko A."/>
            <person name="Shiryaev A."/>
            <person name="Soop K."/>
            <person name="Spirin V."/>
            <person name="Szebenyi C."/>
            <person name="Tomsovsky M."/>
            <person name="Tulloss R.E."/>
            <person name="Uehling J."/>
            <person name="Grigoriev I.V."/>
            <person name="Vagvolgyi C."/>
            <person name="Papp T."/>
            <person name="Martin F.M."/>
            <person name="Miettinen O."/>
            <person name="Hibbett D.S."/>
            <person name="Nagy L.G."/>
        </authorList>
    </citation>
    <scope>NUCLEOTIDE SEQUENCE [LARGE SCALE GENOMIC DNA]</scope>
    <source>
        <strain evidence="2 3">CBS 309.79</strain>
    </source>
</reference>
<evidence type="ECO:0000259" key="1">
    <source>
        <dbReference type="Pfam" id="PF00135"/>
    </source>
</evidence>
<keyword evidence="3" id="KW-1185">Reference proteome</keyword>
<proteinExistence type="predicted"/>
<protein>
    <submittedName>
        <fullName evidence="2">Alpha/Beta hydrolase protein</fullName>
    </submittedName>
</protein>
<organism evidence="2 3">
    <name type="scientific">Pterulicium gracile</name>
    <dbReference type="NCBI Taxonomy" id="1884261"/>
    <lineage>
        <taxon>Eukaryota</taxon>
        <taxon>Fungi</taxon>
        <taxon>Dikarya</taxon>
        <taxon>Basidiomycota</taxon>
        <taxon>Agaricomycotina</taxon>
        <taxon>Agaricomycetes</taxon>
        <taxon>Agaricomycetidae</taxon>
        <taxon>Agaricales</taxon>
        <taxon>Pleurotineae</taxon>
        <taxon>Pterulaceae</taxon>
        <taxon>Pterulicium</taxon>
    </lineage>
</organism>
<dbReference type="InterPro" id="IPR029058">
    <property type="entry name" value="AB_hydrolase_fold"/>
</dbReference>
<dbReference type="InterPro" id="IPR050309">
    <property type="entry name" value="Type-B_Carboxylest/Lipase"/>
</dbReference>
<dbReference type="EMBL" id="ML178848">
    <property type="protein sequence ID" value="TFK97351.1"/>
    <property type="molecule type" value="Genomic_DNA"/>
</dbReference>
<dbReference type="GO" id="GO:0016787">
    <property type="term" value="F:hydrolase activity"/>
    <property type="evidence" value="ECO:0007669"/>
    <property type="project" value="UniProtKB-KW"/>
</dbReference>
<dbReference type="Proteomes" id="UP000305067">
    <property type="component" value="Unassembled WGS sequence"/>
</dbReference>
<name>A0A5C3Q6B1_9AGAR</name>
<dbReference type="SUPFAM" id="SSF53474">
    <property type="entry name" value="alpha/beta-Hydrolases"/>
    <property type="match status" value="1"/>
</dbReference>
<dbReference type="AlphaFoldDB" id="A0A5C3Q6B1"/>
<keyword evidence="2" id="KW-0378">Hydrolase</keyword>
<gene>
    <name evidence="2" type="ORF">BDV98DRAFT_514005</name>
</gene>
<evidence type="ECO:0000313" key="3">
    <source>
        <dbReference type="Proteomes" id="UP000305067"/>
    </source>
</evidence>
<dbReference type="InterPro" id="IPR002018">
    <property type="entry name" value="CarbesteraseB"/>
</dbReference>
<dbReference type="OrthoDB" id="408631at2759"/>
<evidence type="ECO:0000313" key="2">
    <source>
        <dbReference type="EMBL" id="TFK97351.1"/>
    </source>
</evidence>
<sequence>MSLCGSTVGSVLQHIVANNGRTFPPILRSAIINSPYLPSQYRYDDAIPEGLYTQVAELAECAGRESFACLRKVDTLALAAVNAKIALEGFFGTYTWVPVADGQYFRRSVVKSLQEGKTNGVPLVTFTNGNEGLVFANPSTTYTAAEYAQQMFPKMSAEQAASVEATYAYLLSKWAQASAIMGDSMFTCPGIWAFQSFANGKKPFKGLFNAIPGVHLQDLGYYFDGLLIPQLPHIFKADKFQTTFAQSLLSFALSLDSNSKINADTTVLPSWPQFIAKGLSSKEMLFGQTVEGRADIRVVDVNTALIERCR</sequence>
<dbReference type="Pfam" id="PF00135">
    <property type="entry name" value="COesterase"/>
    <property type="match status" value="1"/>
</dbReference>
<dbReference type="Gene3D" id="3.40.50.1820">
    <property type="entry name" value="alpha/beta hydrolase"/>
    <property type="match status" value="1"/>
</dbReference>
<accession>A0A5C3Q6B1</accession>
<feature type="domain" description="Carboxylesterase type B" evidence="1">
    <location>
        <begin position="26"/>
        <end position="277"/>
    </location>
</feature>
<dbReference type="PANTHER" id="PTHR11559">
    <property type="entry name" value="CARBOXYLESTERASE"/>
    <property type="match status" value="1"/>
</dbReference>